<dbReference type="Pfam" id="PF07690">
    <property type="entry name" value="MFS_1"/>
    <property type="match status" value="1"/>
</dbReference>
<sequence>MNPTPEKTSVMAPFILMLFLYFIVGLFTVINQQFQVPLKSALLPHDGNMTNALVTLLNFSWFLAYPFSEGFATRWVDRLGYRKTSVYSLLIFIVGLGFYEAAVLLHIYAPSYITIMGNPIFTGFFVFLSGSFVIGMAVTILQVVTGLYLDVNPVGKTTPLQRQMIGGTTNSIGMAIGPLVVSYIIFYGIPLHNVQSREFIWPVICLIAIICIFTLITARIKMPAINVATRPATQSFRKSIWSFPQLRLGVIGIFCYVGVEVAVGANINLYAVSLNTTLAAAATKMAALYWTGILVGRFAGSLYTKISSQNQLIYSSIGSIILLLLAMFFANPWILVFTGLCHSVMWPAIYTLALDKLGIYTAKASGALMIGVVGGGILPLLQGILADALHGDWRWTWGLILAGEIYILYYGLSGYKAQSATESNPTPHSAPPSRYK</sequence>
<dbReference type="InterPro" id="IPR036259">
    <property type="entry name" value="MFS_trans_sf"/>
</dbReference>
<feature type="transmembrane region" description="Helical" evidence="6">
    <location>
        <begin position="120"/>
        <end position="149"/>
    </location>
</feature>
<dbReference type="GO" id="GO:0005886">
    <property type="term" value="C:plasma membrane"/>
    <property type="evidence" value="ECO:0007669"/>
    <property type="project" value="UniProtKB-SubCell"/>
</dbReference>
<reference evidence="7 8" key="1">
    <citation type="submission" date="2018-08" db="EMBL/GenBank/DDBJ databases">
        <title>A genome reference for cultivated species of the human gut microbiota.</title>
        <authorList>
            <person name="Zou Y."/>
            <person name="Xue W."/>
            <person name="Luo G."/>
        </authorList>
    </citation>
    <scope>NUCLEOTIDE SEQUENCE [LARGE SCALE GENOMIC DNA]</scope>
    <source>
        <strain evidence="7 8">AF16-14</strain>
    </source>
</reference>
<organism evidence="7 8">
    <name type="scientific">Odoribacter splanchnicus</name>
    <dbReference type="NCBI Taxonomy" id="28118"/>
    <lineage>
        <taxon>Bacteria</taxon>
        <taxon>Pseudomonadati</taxon>
        <taxon>Bacteroidota</taxon>
        <taxon>Bacteroidia</taxon>
        <taxon>Bacteroidales</taxon>
        <taxon>Odoribacteraceae</taxon>
        <taxon>Odoribacter</taxon>
    </lineage>
</organism>
<feature type="transmembrane region" description="Helical" evidence="6">
    <location>
        <begin position="312"/>
        <end position="330"/>
    </location>
</feature>
<feature type="transmembrane region" description="Helical" evidence="6">
    <location>
        <begin position="246"/>
        <end position="272"/>
    </location>
</feature>
<evidence type="ECO:0000256" key="3">
    <source>
        <dbReference type="ARBA" id="ARBA00022692"/>
    </source>
</evidence>
<feature type="transmembrane region" description="Helical" evidence="6">
    <location>
        <begin position="336"/>
        <end position="354"/>
    </location>
</feature>
<feature type="transmembrane region" description="Helical" evidence="6">
    <location>
        <begin position="366"/>
        <end position="389"/>
    </location>
</feature>
<dbReference type="InterPro" id="IPR050375">
    <property type="entry name" value="MFS_TsgA-like"/>
</dbReference>
<protein>
    <submittedName>
        <fullName evidence="7">MFS transporter</fullName>
    </submittedName>
</protein>
<dbReference type="AlphaFoldDB" id="A0A412TRI3"/>
<dbReference type="EMBL" id="QRYC01000010">
    <property type="protein sequence ID" value="RGU56388.1"/>
    <property type="molecule type" value="Genomic_DNA"/>
</dbReference>
<dbReference type="PANTHER" id="PTHR43702">
    <property type="entry name" value="L-FUCOSE-PROTON SYMPORTER"/>
    <property type="match status" value="1"/>
</dbReference>
<dbReference type="Proteomes" id="UP000284243">
    <property type="component" value="Unassembled WGS sequence"/>
</dbReference>
<dbReference type="PANTHER" id="PTHR43702:SF3">
    <property type="entry name" value="PROTEIN TSGA"/>
    <property type="match status" value="1"/>
</dbReference>
<feature type="transmembrane region" description="Helical" evidence="6">
    <location>
        <begin position="12"/>
        <end position="30"/>
    </location>
</feature>
<evidence type="ECO:0000256" key="6">
    <source>
        <dbReference type="SAM" id="Phobius"/>
    </source>
</evidence>
<feature type="transmembrane region" description="Helical" evidence="6">
    <location>
        <begin position="199"/>
        <end position="220"/>
    </location>
</feature>
<keyword evidence="4 6" id="KW-1133">Transmembrane helix</keyword>
<keyword evidence="3 6" id="KW-0812">Transmembrane</keyword>
<evidence type="ECO:0000256" key="5">
    <source>
        <dbReference type="ARBA" id="ARBA00023136"/>
    </source>
</evidence>
<feature type="transmembrane region" description="Helical" evidence="6">
    <location>
        <begin position="89"/>
        <end position="108"/>
    </location>
</feature>
<dbReference type="GO" id="GO:0022857">
    <property type="term" value="F:transmembrane transporter activity"/>
    <property type="evidence" value="ECO:0007669"/>
    <property type="project" value="InterPro"/>
</dbReference>
<name>A0A412TRI3_9BACT</name>
<feature type="transmembrane region" description="Helical" evidence="6">
    <location>
        <begin position="50"/>
        <end position="68"/>
    </location>
</feature>
<feature type="transmembrane region" description="Helical" evidence="6">
    <location>
        <begin position="170"/>
        <end position="187"/>
    </location>
</feature>
<comment type="subcellular location">
    <subcellularLocation>
        <location evidence="1">Cell inner membrane</location>
        <topology evidence="1">Multi-pass membrane protein</topology>
    </subcellularLocation>
</comment>
<evidence type="ECO:0000313" key="8">
    <source>
        <dbReference type="Proteomes" id="UP000284243"/>
    </source>
</evidence>
<dbReference type="RefSeq" id="WP_087383030.1">
    <property type="nucleotide sequence ID" value="NZ_JADNDE010000003.1"/>
</dbReference>
<gene>
    <name evidence="7" type="ORF">DWW57_09020</name>
</gene>
<comment type="caution">
    <text evidence="7">The sequence shown here is derived from an EMBL/GenBank/DDBJ whole genome shotgun (WGS) entry which is preliminary data.</text>
</comment>
<dbReference type="Gene3D" id="1.20.1250.20">
    <property type="entry name" value="MFS general substrate transporter like domains"/>
    <property type="match status" value="2"/>
</dbReference>
<feature type="transmembrane region" description="Helical" evidence="6">
    <location>
        <begin position="395"/>
        <end position="412"/>
    </location>
</feature>
<proteinExistence type="predicted"/>
<evidence type="ECO:0000256" key="2">
    <source>
        <dbReference type="ARBA" id="ARBA00022475"/>
    </source>
</evidence>
<keyword evidence="5 6" id="KW-0472">Membrane</keyword>
<evidence type="ECO:0000313" key="7">
    <source>
        <dbReference type="EMBL" id="RGU56388.1"/>
    </source>
</evidence>
<evidence type="ECO:0000256" key="4">
    <source>
        <dbReference type="ARBA" id="ARBA00022989"/>
    </source>
</evidence>
<feature type="transmembrane region" description="Helical" evidence="6">
    <location>
        <begin position="278"/>
        <end position="300"/>
    </location>
</feature>
<dbReference type="InterPro" id="IPR011701">
    <property type="entry name" value="MFS"/>
</dbReference>
<evidence type="ECO:0000256" key="1">
    <source>
        <dbReference type="ARBA" id="ARBA00004429"/>
    </source>
</evidence>
<keyword evidence="2" id="KW-1003">Cell membrane</keyword>
<accession>A0A412TRI3</accession>
<dbReference type="SUPFAM" id="SSF103473">
    <property type="entry name" value="MFS general substrate transporter"/>
    <property type="match status" value="1"/>
</dbReference>